<accession>A0AAW3I5X6</accession>
<dbReference type="EMBL" id="LGVG01000008">
    <property type="protein sequence ID" value="KNE28159.1"/>
    <property type="molecule type" value="Genomic_DNA"/>
</dbReference>
<evidence type="ECO:0000259" key="1">
    <source>
        <dbReference type="Pfam" id="PF25181"/>
    </source>
</evidence>
<dbReference type="InterPro" id="IPR057447">
    <property type="entry name" value="Bbp19-like_phage"/>
</dbReference>
<sequence length="101" mass="11890">MSHFTDKIQRMFRLRKAYRVAFMGERGMSQDTARRVVMQDLERFCRVNQSSVVVSPVSRVVDTHATCVAEGRREVFNRLSYYLNLTEEQIAQLQERTNELT</sequence>
<dbReference type="Proteomes" id="UP000037511">
    <property type="component" value="Unassembled WGS sequence"/>
</dbReference>
<dbReference type="RefSeq" id="WP_050446322.1">
    <property type="nucleotide sequence ID" value="NZ_LGVG01000008.1"/>
</dbReference>
<comment type="caution">
    <text evidence="2">The sequence shown here is derived from an EMBL/GenBank/DDBJ whole genome shotgun (WGS) entry which is preliminary data.</text>
</comment>
<dbReference type="Pfam" id="PF25181">
    <property type="entry name" value="Phage_Bbp19"/>
    <property type="match status" value="1"/>
</dbReference>
<name>A0AAW3I5X6_9BURK</name>
<evidence type="ECO:0000313" key="3">
    <source>
        <dbReference type="Proteomes" id="UP000037511"/>
    </source>
</evidence>
<organism evidence="2 3">
    <name type="scientific">Achromobacter spanius</name>
    <dbReference type="NCBI Taxonomy" id="217203"/>
    <lineage>
        <taxon>Bacteria</taxon>
        <taxon>Pseudomonadati</taxon>
        <taxon>Pseudomonadota</taxon>
        <taxon>Betaproteobacteria</taxon>
        <taxon>Burkholderiales</taxon>
        <taxon>Alcaligenaceae</taxon>
        <taxon>Achromobacter</taxon>
    </lineage>
</organism>
<reference evidence="2 3" key="1">
    <citation type="submission" date="2015-07" db="EMBL/GenBank/DDBJ databases">
        <title>Draft genome of Achromobacter spanius.</title>
        <authorList>
            <person name="Wang X."/>
        </authorList>
    </citation>
    <scope>NUCLEOTIDE SEQUENCE [LARGE SCALE GENOMIC DNA]</scope>
    <source>
        <strain evidence="2 3">CGMCC9173</strain>
    </source>
</reference>
<proteinExistence type="predicted"/>
<gene>
    <name evidence="2" type="ORF">AFM18_08310</name>
</gene>
<feature type="domain" description="Bbp19-like phage" evidence="1">
    <location>
        <begin position="35"/>
        <end position="95"/>
    </location>
</feature>
<protein>
    <recommendedName>
        <fullName evidence="1">Bbp19-like phage domain-containing protein</fullName>
    </recommendedName>
</protein>
<dbReference type="AlphaFoldDB" id="A0AAW3I5X6"/>
<evidence type="ECO:0000313" key="2">
    <source>
        <dbReference type="EMBL" id="KNE28159.1"/>
    </source>
</evidence>